<organism evidence="6 7">
    <name type="scientific">Aquibaculum arenosum</name>
    <dbReference type="NCBI Taxonomy" id="3032591"/>
    <lineage>
        <taxon>Bacteria</taxon>
        <taxon>Pseudomonadati</taxon>
        <taxon>Pseudomonadota</taxon>
        <taxon>Alphaproteobacteria</taxon>
        <taxon>Rhodospirillales</taxon>
        <taxon>Rhodovibrionaceae</taxon>
        <taxon>Aquibaculum</taxon>
    </lineage>
</organism>
<evidence type="ECO:0000256" key="1">
    <source>
        <dbReference type="ARBA" id="ARBA00010062"/>
    </source>
</evidence>
<dbReference type="SUPFAM" id="SSF53822">
    <property type="entry name" value="Periplasmic binding protein-like I"/>
    <property type="match status" value="1"/>
</dbReference>
<evidence type="ECO:0000313" key="6">
    <source>
        <dbReference type="EMBL" id="MDF2096563.1"/>
    </source>
</evidence>
<comment type="similarity">
    <text evidence="1">Belongs to the leucine-binding protein family.</text>
</comment>
<keyword evidence="3" id="KW-0813">Transport</keyword>
<dbReference type="Proteomes" id="UP001215503">
    <property type="component" value="Unassembled WGS sequence"/>
</dbReference>
<dbReference type="InterPro" id="IPR028082">
    <property type="entry name" value="Peripla_BP_I"/>
</dbReference>
<comment type="caution">
    <text evidence="6">The sequence shown here is derived from an EMBL/GenBank/DDBJ whole genome shotgun (WGS) entry which is preliminary data.</text>
</comment>
<gene>
    <name evidence="6" type="ORF">P2G67_11295</name>
</gene>
<keyword evidence="2 4" id="KW-0732">Signal</keyword>
<sequence length="392" mass="42004">MKKHLSMLAGGVAAAAFAAGAAQAESVKIGYMATFSGPPGVLGEHNRDGFQLGIEHLGGTLGDLDVEIIEADDQLKPDVGKQIIDRYLQSDRVDFVVGIIFSNVMMAVYEDVVGSETFLISTNAGPSPIAGESCSEYFFSTSWQNDQLHGAAGLQAVNDGVESAFLIAPNYQAGRDAMAGFKREFEGHGTIAGEILTQINQPDYSAEIAQIAAAGADAVFIFLPGGMGVNFVKQYASSGIDLPLYSGSTVDGTTLPAIGEEMMGGYSSPNFWAPDMDTPVNQRFMADFEERFGYIPSVYAAQGYDAAALIDSAIRAVDGDLSNKEGMRDAMRQADFESIRGDFQFGNNHFPVQDWYAGEVVSDDQGRATIALGDMVAEDFQDAYHQDCAMQW</sequence>
<feature type="chain" id="PRO_5046508783" evidence="4">
    <location>
        <begin position="25"/>
        <end position="392"/>
    </location>
</feature>
<dbReference type="CDD" id="cd06359">
    <property type="entry name" value="PBP1_Nba-like"/>
    <property type="match status" value="1"/>
</dbReference>
<keyword evidence="7" id="KW-1185">Reference proteome</keyword>
<dbReference type="PANTHER" id="PTHR30483">
    <property type="entry name" value="LEUCINE-SPECIFIC-BINDING PROTEIN"/>
    <property type="match status" value="1"/>
</dbReference>
<dbReference type="PANTHER" id="PTHR30483:SF6">
    <property type="entry name" value="PERIPLASMIC BINDING PROTEIN OF ABC TRANSPORTER FOR NATURAL AMINO ACIDS"/>
    <property type="match status" value="1"/>
</dbReference>
<evidence type="ECO:0000256" key="4">
    <source>
        <dbReference type="SAM" id="SignalP"/>
    </source>
</evidence>
<dbReference type="RefSeq" id="WP_275823114.1">
    <property type="nucleotide sequence ID" value="NZ_JARHUD010000006.1"/>
</dbReference>
<dbReference type="Pfam" id="PF13458">
    <property type="entry name" value="Peripla_BP_6"/>
    <property type="match status" value="1"/>
</dbReference>
<proteinExistence type="inferred from homology"/>
<evidence type="ECO:0000256" key="3">
    <source>
        <dbReference type="ARBA" id="ARBA00022970"/>
    </source>
</evidence>
<dbReference type="InterPro" id="IPR028081">
    <property type="entry name" value="Leu-bd"/>
</dbReference>
<keyword evidence="3" id="KW-0029">Amino-acid transport</keyword>
<evidence type="ECO:0000313" key="7">
    <source>
        <dbReference type="Proteomes" id="UP001215503"/>
    </source>
</evidence>
<evidence type="ECO:0000256" key="2">
    <source>
        <dbReference type="ARBA" id="ARBA00022729"/>
    </source>
</evidence>
<dbReference type="Gene3D" id="3.40.50.2300">
    <property type="match status" value="2"/>
</dbReference>
<feature type="signal peptide" evidence="4">
    <location>
        <begin position="1"/>
        <end position="24"/>
    </location>
</feature>
<evidence type="ECO:0000259" key="5">
    <source>
        <dbReference type="Pfam" id="PF13458"/>
    </source>
</evidence>
<name>A0ABT5YNP2_9PROT</name>
<protein>
    <submittedName>
        <fullName evidence="6">ABC transporter substrate-binding protein</fullName>
    </submittedName>
</protein>
<dbReference type="InterPro" id="IPR051010">
    <property type="entry name" value="BCAA_transport"/>
</dbReference>
<feature type="domain" description="Leucine-binding protein" evidence="5">
    <location>
        <begin position="26"/>
        <end position="363"/>
    </location>
</feature>
<accession>A0ABT5YNP2</accession>
<dbReference type="EMBL" id="JARHUD010000006">
    <property type="protein sequence ID" value="MDF2096563.1"/>
    <property type="molecule type" value="Genomic_DNA"/>
</dbReference>
<reference evidence="6 7" key="1">
    <citation type="submission" date="2023-03" db="EMBL/GenBank/DDBJ databases">
        <title>Fodinicurvata sp. CAU 1616 isolated from sea sendiment.</title>
        <authorList>
            <person name="Kim W."/>
        </authorList>
    </citation>
    <scope>NUCLEOTIDE SEQUENCE [LARGE SCALE GENOMIC DNA]</scope>
    <source>
        <strain evidence="6 7">CAU 1616</strain>
    </source>
</reference>